<gene>
    <name evidence="1" type="ORF">NBG84_11030</name>
</gene>
<sequence length="289" mass="31146">MNLVSMPQLCVAIRTHARLEAQLTESGNQLAVTLPSSLDKLVLTSGLTTGRPRIFWQLRSFLGTAKEECGYLDWSGESIPLVQFVIDYAYSSRQVAPQYEHIIDALRGRGLDAQLTVAEVGKGFQIRVDLPDGTFLLIGAGEFLPPRREQVEGWRVSHNAPDTQIAVVYDSVPESRVKGGSLGGGNPDLMADSVTRYVTGVVARYGGRHPLGSPVQQDSTTPGTVAWLLEELVSLRRRQADLGTAGSALITIAEWDGSAPKSVEVPAEVMNRISGLLLSEVTACQAYGG</sequence>
<organism evidence="1 2">
    <name type="scientific">Streptomyces albipurpureus</name>
    <dbReference type="NCBI Taxonomy" id="2897419"/>
    <lineage>
        <taxon>Bacteria</taxon>
        <taxon>Bacillati</taxon>
        <taxon>Actinomycetota</taxon>
        <taxon>Actinomycetes</taxon>
        <taxon>Kitasatosporales</taxon>
        <taxon>Streptomycetaceae</taxon>
        <taxon>Streptomyces</taxon>
    </lineage>
</organism>
<dbReference type="Proteomes" id="UP001431429">
    <property type="component" value="Unassembled WGS sequence"/>
</dbReference>
<keyword evidence="2" id="KW-1185">Reference proteome</keyword>
<accession>A0ABT0UJY8</accession>
<name>A0ABT0UJY8_9ACTN</name>
<dbReference type="RefSeq" id="WP_250919143.1">
    <property type="nucleotide sequence ID" value="NZ_JAMQAW010000008.1"/>
</dbReference>
<proteinExistence type="predicted"/>
<dbReference type="EMBL" id="JAMQAW010000008">
    <property type="protein sequence ID" value="MCM2388818.1"/>
    <property type="molecule type" value="Genomic_DNA"/>
</dbReference>
<evidence type="ECO:0000313" key="1">
    <source>
        <dbReference type="EMBL" id="MCM2388818.1"/>
    </source>
</evidence>
<comment type="caution">
    <text evidence="1">The sequence shown here is derived from an EMBL/GenBank/DDBJ whole genome shotgun (WGS) entry which is preliminary data.</text>
</comment>
<evidence type="ECO:0000313" key="2">
    <source>
        <dbReference type="Proteomes" id="UP001431429"/>
    </source>
</evidence>
<protein>
    <submittedName>
        <fullName evidence="1">Uncharacterized protein</fullName>
    </submittedName>
</protein>
<reference evidence="1" key="1">
    <citation type="submission" date="2022-06" db="EMBL/GenBank/DDBJ databases">
        <title>Genome public.</title>
        <authorList>
            <person name="Sun Q."/>
        </authorList>
    </citation>
    <scope>NUCLEOTIDE SEQUENCE</scope>
    <source>
        <strain evidence="1">CWNU-1</strain>
    </source>
</reference>